<reference evidence="4" key="1">
    <citation type="journal article" date="2019" name="Int. J. Syst. Evol. Microbiol.">
        <title>The Global Catalogue of Microorganisms (GCM) 10K type strain sequencing project: providing services to taxonomists for standard genome sequencing and annotation.</title>
        <authorList>
            <consortium name="The Broad Institute Genomics Platform"/>
            <consortium name="The Broad Institute Genome Sequencing Center for Infectious Disease"/>
            <person name="Wu L."/>
            <person name="Ma J."/>
        </authorList>
    </citation>
    <scope>NUCLEOTIDE SEQUENCE [LARGE SCALE GENOMIC DNA]</scope>
    <source>
        <strain evidence="4">DFY28</strain>
    </source>
</reference>
<sequence length="193" mass="20906">MSTTLSVLAARAKDVDAAAESLALAYEHNPWATWVIPAKNRLERLYELQRLYLRHALEHGLVLTTPQGTGAIALLPTDAPDPNDDVVDRILDLHGEHVDRLSLETPAPSLAGAWNVESLGVHPEHTRLGIGSALVVQALLRMRAIGAPTTVTTSDPRNLKFYGRYGFTTAAHRPASSTPDGAGPDVWTLHRTT</sequence>
<protein>
    <submittedName>
        <fullName evidence="3">GNAT family N-acetyltransferase</fullName>
        <ecNumber evidence="3">2.3.-.-</ecNumber>
    </submittedName>
</protein>
<dbReference type="Gene3D" id="3.40.630.30">
    <property type="match status" value="1"/>
</dbReference>
<dbReference type="GO" id="GO:0016746">
    <property type="term" value="F:acyltransferase activity"/>
    <property type="evidence" value="ECO:0007669"/>
    <property type="project" value="UniProtKB-KW"/>
</dbReference>
<evidence type="ECO:0000256" key="1">
    <source>
        <dbReference type="SAM" id="MobiDB-lite"/>
    </source>
</evidence>
<dbReference type="InterPro" id="IPR000182">
    <property type="entry name" value="GNAT_dom"/>
</dbReference>
<dbReference type="InterPro" id="IPR016181">
    <property type="entry name" value="Acyl_CoA_acyltransferase"/>
</dbReference>
<dbReference type="PROSITE" id="PS51186">
    <property type="entry name" value="GNAT"/>
    <property type="match status" value="1"/>
</dbReference>
<keyword evidence="4" id="KW-1185">Reference proteome</keyword>
<feature type="domain" description="N-acetyltransferase" evidence="2">
    <location>
        <begin position="32"/>
        <end position="190"/>
    </location>
</feature>
<dbReference type="Pfam" id="PF13508">
    <property type="entry name" value="Acetyltransf_7"/>
    <property type="match status" value="1"/>
</dbReference>
<keyword evidence="3" id="KW-0808">Transferase</keyword>
<comment type="caution">
    <text evidence="3">The sequence shown here is derived from an EMBL/GenBank/DDBJ whole genome shotgun (WGS) entry which is preliminary data.</text>
</comment>
<dbReference type="PANTHER" id="PTHR42791">
    <property type="entry name" value="GNAT FAMILY ACETYLTRANSFERASE"/>
    <property type="match status" value="1"/>
</dbReference>
<organism evidence="3 4">
    <name type="scientific">Nocardioides yefusunii</name>
    <dbReference type="NCBI Taxonomy" id="2500546"/>
    <lineage>
        <taxon>Bacteria</taxon>
        <taxon>Bacillati</taxon>
        <taxon>Actinomycetota</taxon>
        <taxon>Actinomycetes</taxon>
        <taxon>Propionibacteriales</taxon>
        <taxon>Nocardioidaceae</taxon>
        <taxon>Nocardioides</taxon>
    </lineage>
</organism>
<dbReference type="Proteomes" id="UP001596098">
    <property type="component" value="Unassembled WGS sequence"/>
</dbReference>
<dbReference type="EC" id="2.3.-.-" evidence="3"/>
<dbReference type="SUPFAM" id="SSF55729">
    <property type="entry name" value="Acyl-CoA N-acyltransferases (Nat)"/>
    <property type="match status" value="1"/>
</dbReference>
<keyword evidence="3" id="KW-0012">Acyltransferase</keyword>
<proteinExistence type="predicted"/>
<evidence type="ECO:0000313" key="4">
    <source>
        <dbReference type="Proteomes" id="UP001596098"/>
    </source>
</evidence>
<name>A0ABW1QYJ5_9ACTN</name>
<feature type="region of interest" description="Disordered" evidence="1">
    <location>
        <begin position="172"/>
        <end position="193"/>
    </location>
</feature>
<dbReference type="EMBL" id="JBHSQI010000007">
    <property type="protein sequence ID" value="MFC6154594.1"/>
    <property type="molecule type" value="Genomic_DNA"/>
</dbReference>
<dbReference type="InterPro" id="IPR052523">
    <property type="entry name" value="Trichothecene_AcTrans"/>
</dbReference>
<evidence type="ECO:0000259" key="2">
    <source>
        <dbReference type="PROSITE" id="PS51186"/>
    </source>
</evidence>
<dbReference type="CDD" id="cd04301">
    <property type="entry name" value="NAT_SF"/>
    <property type="match status" value="1"/>
</dbReference>
<dbReference type="RefSeq" id="WP_128219286.1">
    <property type="nucleotide sequence ID" value="NZ_CP034929.1"/>
</dbReference>
<gene>
    <name evidence="3" type="ORF">ACFPWU_13065</name>
</gene>
<dbReference type="PANTHER" id="PTHR42791:SF1">
    <property type="entry name" value="N-ACETYLTRANSFERASE DOMAIN-CONTAINING PROTEIN"/>
    <property type="match status" value="1"/>
</dbReference>
<evidence type="ECO:0000313" key="3">
    <source>
        <dbReference type="EMBL" id="MFC6154594.1"/>
    </source>
</evidence>
<accession>A0ABW1QYJ5</accession>